<accession>A0A078AM99</accession>
<feature type="region of interest" description="Disordered" evidence="1">
    <location>
        <begin position="78"/>
        <end position="121"/>
    </location>
</feature>
<dbReference type="EMBL" id="CCKQ01010453">
    <property type="protein sequence ID" value="CDW81968.1"/>
    <property type="molecule type" value="Genomic_DNA"/>
</dbReference>
<organism evidence="2 3">
    <name type="scientific">Stylonychia lemnae</name>
    <name type="common">Ciliate</name>
    <dbReference type="NCBI Taxonomy" id="5949"/>
    <lineage>
        <taxon>Eukaryota</taxon>
        <taxon>Sar</taxon>
        <taxon>Alveolata</taxon>
        <taxon>Ciliophora</taxon>
        <taxon>Intramacronucleata</taxon>
        <taxon>Spirotrichea</taxon>
        <taxon>Stichotrichia</taxon>
        <taxon>Sporadotrichida</taxon>
        <taxon>Oxytrichidae</taxon>
        <taxon>Stylonychinae</taxon>
        <taxon>Stylonychia</taxon>
    </lineage>
</organism>
<dbReference type="AlphaFoldDB" id="A0A078AM99"/>
<name>A0A078AM99_STYLE</name>
<sequence length="416" mass="48066">MIESYLQNVNRDQSNQLDSIFAQNKSIDRVVDGGGADGSNTNSQGGGGGGQPMNWKVLFDKIMTQKKITLNPDLIEDSEGYRSKSNQKDRSYSPSRRQSQMRSQTARGASPGRKSNTHMRAYYGNNTNSNFSGGALDINQRNIEDIYIEYGYNKKKRAIYQDILKQQSQGNKFYLKQLKLGLMDENQKKKKTNFLNHNMNIIRDGSEKVRIINQTLSERKFSKNYLKEKLGNENYKTVILKKASETARDLDKDFELIQEQLRPTQFPLYHTGKDEKFKKSWTLRSLTNSNLIHNPHSNYYHAIKEKLNNNLSSKSRQRLKDESIRKNGGSNGGHIPLFKSPTIKFNQDQDMMLELQKRATLKYLQRQERNKTIQKLKQTFEANYLSNVLKNVNEDIFLFKQTSAGNFLKPKAINNF</sequence>
<protein>
    <submittedName>
        <fullName evidence="2">Uncharacterized protein</fullName>
    </submittedName>
</protein>
<dbReference type="Proteomes" id="UP000039865">
    <property type="component" value="Unassembled WGS sequence"/>
</dbReference>
<reference evidence="2 3" key="1">
    <citation type="submission" date="2014-06" db="EMBL/GenBank/DDBJ databases">
        <authorList>
            <person name="Swart Estienne"/>
        </authorList>
    </citation>
    <scope>NUCLEOTIDE SEQUENCE [LARGE SCALE GENOMIC DNA]</scope>
    <source>
        <strain evidence="2 3">130c</strain>
    </source>
</reference>
<gene>
    <name evidence="2" type="primary">Contig13566.g14476</name>
    <name evidence="2" type="ORF">STYLEM_10992</name>
</gene>
<proteinExistence type="predicted"/>
<evidence type="ECO:0000256" key="1">
    <source>
        <dbReference type="SAM" id="MobiDB-lite"/>
    </source>
</evidence>
<dbReference type="InParanoid" id="A0A078AM99"/>
<feature type="region of interest" description="Disordered" evidence="1">
    <location>
        <begin position="31"/>
        <end position="53"/>
    </location>
</feature>
<keyword evidence="3" id="KW-1185">Reference proteome</keyword>
<feature type="compositionally biased region" description="Low complexity" evidence="1">
    <location>
        <begin position="92"/>
        <end position="107"/>
    </location>
</feature>
<feature type="region of interest" description="Disordered" evidence="1">
    <location>
        <begin position="310"/>
        <end position="339"/>
    </location>
</feature>
<evidence type="ECO:0000313" key="3">
    <source>
        <dbReference type="Proteomes" id="UP000039865"/>
    </source>
</evidence>
<evidence type="ECO:0000313" key="2">
    <source>
        <dbReference type="EMBL" id="CDW81968.1"/>
    </source>
</evidence>
<feature type="compositionally biased region" description="Basic and acidic residues" evidence="1">
    <location>
        <begin position="79"/>
        <end position="91"/>
    </location>
</feature>